<dbReference type="InterPro" id="IPR018967">
    <property type="entry name" value="FeS-contain_CDGSH-typ"/>
</dbReference>
<dbReference type="SMART" id="SM00704">
    <property type="entry name" value="ZnF_CDGSH"/>
    <property type="match status" value="2"/>
</dbReference>
<evidence type="ECO:0000256" key="4">
    <source>
        <dbReference type="ARBA" id="ARBA00023014"/>
    </source>
</evidence>
<proteinExistence type="predicted"/>
<feature type="domain" description="Iron-binding zinc finger CDGSH type" evidence="5">
    <location>
        <begin position="47"/>
        <end position="80"/>
    </location>
</feature>
<dbReference type="EMBL" id="JBBLZC010000007">
    <property type="protein sequence ID" value="MEK0083340.1"/>
    <property type="molecule type" value="Genomic_DNA"/>
</dbReference>
<evidence type="ECO:0000256" key="2">
    <source>
        <dbReference type="ARBA" id="ARBA00022723"/>
    </source>
</evidence>
<accession>A0ABU8XSE0</accession>
<gene>
    <name evidence="6" type="ORF">U1T56_09250</name>
</gene>
<keyword evidence="2" id="KW-0479">Metal-binding</keyword>
<evidence type="ECO:0000313" key="7">
    <source>
        <dbReference type="Proteomes" id="UP001375743"/>
    </source>
</evidence>
<dbReference type="RefSeq" id="WP_418159183.1">
    <property type="nucleotide sequence ID" value="NZ_JBBLZC010000007.1"/>
</dbReference>
<dbReference type="InterPro" id="IPR052950">
    <property type="entry name" value="CISD"/>
</dbReference>
<dbReference type="Gene3D" id="3.40.5.90">
    <property type="entry name" value="CDGSH iron-sulfur domain, mitoNEET-type"/>
    <property type="match status" value="2"/>
</dbReference>
<evidence type="ECO:0000256" key="3">
    <source>
        <dbReference type="ARBA" id="ARBA00023004"/>
    </source>
</evidence>
<evidence type="ECO:0000313" key="6">
    <source>
        <dbReference type="EMBL" id="MEK0083340.1"/>
    </source>
</evidence>
<keyword evidence="1" id="KW-0001">2Fe-2S</keyword>
<name>A0ABU8XSE0_9PROT</name>
<evidence type="ECO:0000259" key="5">
    <source>
        <dbReference type="SMART" id="SM00704"/>
    </source>
</evidence>
<comment type="caution">
    <text evidence="6">The sequence shown here is derived from an EMBL/GenBank/DDBJ whole genome shotgun (WGS) entry which is preliminary data.</text>
</comment>
<keyword evidence="3" id="KW-0408">Iron</keyword>
<dbReference type="PANTHER" id="PTHR46491">
    <property type="entry name" value="CDGSH IRON SULFUR DOMAIN PROTEIN HOMOLOG"/>
    <property type="match status" value="1"/>
</dbReference>
<protein>
    <submittedName>
        <fullName evidence="6">CDGSH iron-sulfur domain-containing protein</fullName>
    </submittedName>
</protein>
<dbReference type="PANTHER" id="PTHR46491:SF3">
    <property type="entry name" value="CDGSH IRON-SULFUR DOMAIN-CONTAINING PROTEIN 3, MITOCHONDRIAL"/>
    <property type="match status" value="1"/>
</dbReference>
<keyword evidence="7" id="KW-1185">Reference proteome</keyword>
<keyword evidence="4" id="KW-0411">Iron-sulfur</keyword>
<reference evidence="6 7" key="1">
    <citation type="submission" date="2024-01" db="EMBL/GenBank/DDBJ databases">
        <title>Multi-omics insights into the function and evolution of sodium benzoate biodegradation pathways in Benzoatithermus flavus gen. nov., sp. nov. from hot spring.</title>
        <authorList>
            <person name="Hu C.-J."/>
            <person name="Li W.-J."/>
        </authorList>
    </citation>
    <scope>NUCLEOTIDE SEQUENCE [LARGE SCALE GENOMIC DNA]</scope>
    <source>
        <strain evidence="6 7">SYSU G07066</strain>
    </source>
</reference>
<organism evidence="6 7">
    <name type="scientific">Benzoatithermus flavus</name>
    <dbReference type="NCBI Taxonomy" id="3108223"/>
    <lineage>
        <taxon>Bacteria</taxon>
        <taxon>Pseudomonadati</taxon>
        <taxon>Pseudomonadota</taxon>
        <taxon>Alphaproteobacteria</taxon>
        <taxon>Geminicoccales</taxon>
        <taxon>Geminicoccaceae</taxon>
        <taxon>Benzoatithermus</taxon>
    </lineage>
</organism>
<feature type="domain" description="Iron-binding zinc finger CDGSH type" evidence="5">
    <location>
        <begin position="9"/>
        <end position="46"/>
    </location>
</feature>
<dbReference type="Proteomes" id="UP001375743">
    <property type="component" value="Unassembled WGS sequence"/>
</dbReference>
<evidence type="ECO:0000256" key="1">
    <source>
        <dbReference type="ARBA" id="ARBA00022714"/>
    </source>
</evidence>
<dbReference type="Pfam" id="PF09360">
    <property type="entry name" value="zf-CDGSH"/>
    <property type="match status" value="1"/>
</dbReference>
<dbReference type="InterPro" id="IPR042216">
    <property type="entry name" value="MitoNEET_CISD"/>
</dbReference>
<sequence length="81" mass="9019">MDERVIAQRAPFKVEVEAGKAYWWCACGRSAKQPFCDGSHKGTGFSPVRWIAEKAGPVWFCGCKHTRKQPLCDGTHKVLPA</sequence>